<evidence type="ECO:0000259" key="8">
    <source>
        <dbReference type="Pfam" id="PF00814"/>
    </source>
</evidence>
<feature type="binding site" evidence="7">
    <location>
        <position position="184"/>
    </location>
    <ligand>
        <name>substrate</name>
    </ligand>
</feature>
<feature type="binding site" evidence="7">
    <location>
        <position position="171"/>
    </location>
    <ligand>
        <name>substrate</name>
    </ligand>
</feature>
<dbReference type="PANTHER" id="PTHR11735:SF6">
    <property type="entry name" value="TRNA N6-ADENOSINE THREONYLCARBAMOYLTRANSFERASE, MITOCHONDRIAL"/>
    <property type="match status" value="1"/>
</dbReference>
<reference evidence="9 10" key="1">
    <citation type="submission" date="2019-04" db="EMBL/GenBank/DDBJ databases">
        <authorList>
            <person name="Van Vliet M D."/>
        </authorList>
    </citation>
    <scope>NUCLEOTIDE SEQUENCE [LARGE SCALE GENOMIC DNA]</scope>
    <source>
        <strain evidence="9 10">F1</strain>
    </source>
</reference>
<proteinExistence type="inferred from homology"/>
<dbReference type="Pfam" id="PF00814">
    <property type="entry name" value="TsaD"/>
    <property type="match status" value="1"/>
</dbReference>
<evidence type="ECO:0000256" key="2">
    <source>
        <dbReference type="ARBA" id="ARBA00022694"/>
    </source>
</evidence>
<dbReference type="CDD" id="cd24133">
    <property type="entry name" value="ASKHA_NBD_TsaD_bac"/>
    <property type="match status" value="1"/>
</dbReference>
<dbReference type="PRINTS" id="PR00789">
    <property type="entry name" value="OSIALOPTASE"/>
</dbReference>
<dbReference type="InterPro" id="IPR017860">
    <property type="entry name" value="Peptidase_M22_CS"/>
</dbReference>
<evidence type="ECO:0000313" key="10">
    <source>
        <dbReference type="Proteomes" id="UP000366872"/>
    </source>
</evidence>
<dbReference type="Proteomes" id="UP000366872">
    <property type="component" value="Unassembled WGS sequence"/>
</dbReference>
<dbReference type="RefSeq" id="WP_136079350.1">
    <property type="nucleotide sequence ID" value="NZ_CAAHFG010000001.1"/>
</dbReference>
<dbReference type="InterPro" id="IPR017861">
    <property type="entry name" value="KAE1/TsaD"/>
</dbReference>
<dbReference type="PROSITE" id="PS01016">
    <property type="entry name" value="GLYCOPROTEASE"/>
    <property type="match status" value="1"/>
</dbReference>
<evidence type="ECO:0000256" key="1">
    <source>
        <dbReference type="ARBA" id="ARBA00022679"/>
    </source>
</evidence>
<comment type="similarity">
    <text evidence="7">Belongs to the KAE1 / TsaD family.</text>
</comment>
<feature type="binding site" evidence="7">
    <location>
        <position position="316"/>
    </location>
    <ligand>
        <name>Fe cation</name>
        <dbReference type="ChEBI" id="CHEBI:24875"/>
    </ligand>
</feature>
<dbReference type="InterPro" id="IPR043129">
    <property type="entry name" value="ATPase_NBD"/>
</dbReference>
<keyword evidence="5 7" id="KW-0012">Acyltransferase</keyword>
<evidence type="ECO:0000313" key="9">
    <source>
        <dbReference type="EMBL" id="VGO13808.1"/>
    </source>
</evidence>
<comment type="catalytic activity">
    <reaction evidence="6 7">
        <text>L-threonylcarbamoyladenylate + adenosine(37) in tRNA = N(6)-L-threonylcarbamoyladenosine(37) in tRNA + AMP + H(+)</text>
        <dbReference type="Rhea" id="RHEA:37059"/>
        <dbReference type="Rhea" id="RHEA-COMP:10162"/>
        <dbReference type="Rhea" id="RHEA-COMP:10163"/>
        <dbReference type="ChEBI" id="CHEBI:15378"/>
        <dbReference type="ChEBI" id="CHEBI:73682"/>
        <dbReference type="ChEBI" id="CHEBI:74411"/>
        <dbReference type="ChEBI" id="CHEBI:74418"/>
        <dbReference type="ChEBI" id="CHEBI:456215"/>
        <dbReference type="EC" id="2.3.1.234"/>
    </reaction>
</comment>
<comment type="caution">
    <text evidence="7">Lacks conserved residue(s) required for the propagation of feature annotation.</text>
</comment>
<keyword evidence="1 7" id="KW-0808">Transferase</keyword>
<evidence type="ECO:0000256" key="7">
    <source>
        <dbReference type="HAMAP-Rule" id="MF_01445"/>
    </source>
</evidence>
<dbReference type="Gene3D" id="3.30.420.40">
    <property type="match status" value="2"/>
</dbReference>
<name>A0A6C2U1G1_PONDE</name>
<dbReference type="EMBL" id="CAAHFG010000001">
    <property type="protein sequence ID" value="VGO13808.1"/>
    <property type="molecule type" value="Genomic_DNA"/>
</dbReference>
<keyword evidence="10" id="KW-1185">Reference proteome</keyword>
<keyword evidence="4 7" id="KW-0408">Iron</keyword>
<evidence type="ECO:0000256" key="5">
    <source>
        <dbReference type="ARBA" id="ARBA00023315"/>
    </source>
</evidence>
<accession>A0A6C2U1G1</accession>
<comment type="cofactor">
    <cofactor evidence="7">
        <name>Fe(2+)</name>
        <dbReference type="ChEBI" id="CHEBI:29033"/>
    </cofactor>
    <text evidence="7">Binds 1 Fe(2+) ion per subunit.</text>
</comment>
<dbReference type="InterPro" id="IPR022450">
    <property type="entry name" value="TsaD"/>
</dbReference>
<comment type="subcellular location">
    <subcellularLocation>
        <location evidence="7">Cytoplasm</location>
    </subcellularLocation>
</comment>
<feature type="domain" description="Gcp-like" evidence="8">
    <location>
        <begin position="23"/>
        <end position="322"/>
    </location>
</feature>
<keyword evidence="2 7" id="KW-0819">tRNA processing</keyword>
<dbReference type="GO" id="GO:0005737">
    <property type="term" value="C:cytoplasm"/>
    <property type="evidence" value="ECO:0007669"/>
    <property type="project" value="UniProtKB-SubCell"/>
</dbReference>
<dbReference type="GO" id="GO:0005506">
    <property type="term" value="F:iron ion binding"/>
    <property type="evidence" value="ECO:0007669"/>
    <property type="project" value="UniProtKB-UniRule"/>
</dbReference>
<sequence>MKILGIESSCDETAAAVVEDGRKVLSNAIYSQIAKHRPYGGVVPEIASRNHVAKLPGIIEEALEGAGETYDSIDALAVTYGPGLASSLLIGFTAAKTLAMRLGKPLIGVNHHEGHLHSVFMKEDAPSADEVFPMLGLLVSGGDSSLVMMRGVGQYELLGSTIDDAAGEALDKAAAVLKLGYPGGPIIQKTAEGGNPDAIRFPRGLDSVDRGKWIYKYDRELCFSFSGLKTSLLTHVKNLDHEPEGQELADIAASYQEAVADALTKRVARALKRFEIKSFSCAGGVSLNKVLREKLTALSEKTGVPLLLCPPALCTDNAAMIAGAAYEKARLGKAMGEPLDVNPNLRLADWA</sequence>
<dbReference type="SUPFAM" id="SSF53067">
    <property type="entry name" value="Actin-like ATPase domain"/>
    <property type="match status" value="1"/>
</dbReference>
<dbReference type="NCBIfam" id="TIGR03723">
    <property type="entry name" value="T6A_TsaD_YgjD"/>
    <property type="match status" value="1"/>
</dbReference>
<dbReference type="PANTHER" id="PTHR11735">
    <property type="entry name" value="TRNA N6-ADENOSINE THREONYLCARBAMOYLTRANSFERASE"/>
    <property type="match status" value="1"/>
</dbReference>
<dbReference type="EC" id="2.3.1.234" evidence="7"/>
<feature type="binding site" evidence="7">
    <location>
        <begin position="138"/>
        <end position="142"/>
    </location>
    <ligand>
        <name>substrate</name>
    </ligand>
</feature>
<dbReference type="NCBIfam" id="TIGR00329">
    <property type="entry name" value="gcp_kae1"/>
    <property type="match status" value="1"/>
</dbReference>
<keyword evidence="3 7" id="KW-0479">Metal-binding</keyword>
<evidence type="ECO:0000256" key="6">
    <source>
        <dbReference type="ARBA" id="ARBA00048117"/>
    </source>
</evidence>
<dbReference type="HAMAP" id="MF_01445">
    <property type="entry name" value="TsaD"/>
    <property type="match status" value="1"/>
</dbReference>
<dbReference type="InterPro" id="IPR000905">
    <property type="entry name" value="Gcp-like_dom"/>
</dbReference>
<feature type="binding site" evidence="7">
    <location>
        <position position="111"/>
    </location>
    <ligand>
        <name>Fe cation</name>
        <dbReference type="ChEBI" id="CHEBI:24875"/>
    </ligand>
</feature>
<dbReference type="FunFam" id="3.30.420.40:FF:000012">
    <property type="entry name" value="tRNA N6-adenosine threonylcarbamoyltransferase"/>
    <property type="match status" value="1"/>
</dbReference>
<comment type="function">
    <text evidence="7">Required for the formation of a threonylcarbamoyl group on adenosine at position 37 (t(6)A37) in tRNAs that read codons beginning with adenine. Is involved in the transfer of the threonylcarbamoyl moiety of threonylcarbamoyl-AMP (TC-AMP) to the N6 group of A37, together with TsaE and TsaB. TsaD likely plays a direct catalytic role in this reaction.</text>
</comment>
<feature type="binding site" evidence="7">
    <location>
        <position position="115"/>
    </location>
    <ligand>
        <name>Fe cation</name>
        <dbReference type="ChEBI" id="CHEBI:24875"/>
    </ligand>
</feature>
<gene>
    <name evidence="7 9" type="primary">tsaD</name>
    <name evidence="9" type="ORF">PDESU_02365</name>
</gene>
<keyword evidence="7" id="KW-0963">Cytoplasm</keyword>
<evidence type="ECO:0000256" key="3">
    <source>
        <dbReference type="ARBA" id="ARBA00022723"/>
    </source>
</evidence>
<protein>
    <recommendedName>
        <fullName evidence="7">tRNA N6-adenosine threonylcarbamoyltransferase</fullName>
        <ecNumber evidence="7">2.3.1.234</ecNumber>
    </recommendedName>
    <alternativeName>
        <fullName evidence="7">N6-L-threonylcarbamoyladenine synthase</fullName>
        <shortName evidence="7">t(6)A synthase</shortName>
    </alternativeName>
    <alternativeName>
        <fullName evidence="7">t(6)A37 threonylcarbamoyladenosine biosynthesis protein TsaD</fullName>
    </alternativeName>
    <alternativeName>
        <fullName evidence="7">tRNA threonylcarbamoyladenosine biosynthesis protein TsaD</fullName>
    </alternativeName>
</protein>
<feature type="binding site" evidence="7">
    <location>
        <position position="288"/>
    </location>
    <ligand>
        <name>substrate</name>
    </ligand>
</feature>
<dbReference type="GO" id="GO:0002949">
    <property type="term" value="P:tRNA threonylcarbamoyladenosine modification"/>
    <property type="evidence" value="ECO:0007669"/>
    <property type="project" value="UniProtKB-UniRule"/>
</dbReference>
<dbReference type="GO" id="GO:0061711">
    <property type="term" value="F:tRNA N(6)-L-threonylcarbamoyladenine synthase activity"/>
    <property type="evidence" value="ECO:0007669"/>
    <property type="project" value="UniProtKB-EC"/>
</dbReference>
<organism evidence="9 10">
    <name type="scientific">Pontiella desulfatans</name>
    <dbReference type="NCBI Taxonomy" id="2750659"/>
    <lineage>
        <taxon>Bacteria</taxon>
        <taxon>Pseudomonadati</taxon>
        <taxon>Kiritimatiellota</taxon>
        <taxon>Kiritimatiellia</taxon>
        <taxon>Kiritimatiellales</taxon>
        <taxon>Pontiellaceae</taxon>
        <taxon>Pontiella</taxon>
    </lineage>
</organism>
<evidence type="ECO:0000256" key="4">
    <source>
        <dbReference type="ARBA" id="ARBA00023004"/>
    </source>
</evidence>
<dbReference type="AlphaFoldDB" id="A0A6C2U1G1"/>